<comment type="caution">
    <text evidence="1">The sequence shown here is derived from an EMBL/GenBank/DDBJ whole genome shotgun (WGS) entry which is preliminary data.</text>
</comment>
<proteinExistence type="predicted"/>
<organism evidence="1">
    <name type="scientific">marine sediment metagenome</name>
    <dbReference type="NCBI Taxonomy" id="412755"/>
    <lineage>
        <taxon>unclassified sequences</taxon>
        <taxon>metagenomes</taxon>
        <taxon>ecological metagenomes</taxon>
    </lineage>
</organism>
<gene>
    <name evidence="1" type="ORF">S01H1_50956</name>
</gene>
<feature type="non-terminal residue" evidence="1">
    <location>
        <position position="236"/>
    </location>
</feature>
<accession>X0W7P5</accession>
<reference evidence="1" key="1">
    <citation type="journal article" date="2014" name="Front. Microbiol.">
        <title>High frequency of phylogenetically diverse reductive dehalogenase-homologous genes in deep subseafloor sedimentary metagenomes.</title>
        <authorList>
            <person name="Kawai M."/>
            <person name="Futagami T."/>
            <person name="Toyoda A."/>
            <person name="Takaki Y."/>
            <person name="Nishi S."/>
            <person name="Hori S."/>
            <person name="Arai W."/>
            <person name="Tsubouchi T."/>
            <person name="Morono Y."/>
            <person name="Uchiyama I."/>
            <person name="Ito T."/>
            <person name="Fujiyama A."/>
            <person name="Inagaki F."/>
            <person name="Takami H."/>
        </authorList>
    </citation>
    <scope>NUCLEOTIDE SEQUENCE</scope>
    <source>
        <strain evidence="1">Expedition CK06-06</strain>
    </source>
</reference>
<dbReference type="EMBL" id="BARS01032858">
    <property type="protein sequence ID" value="GAG19287.1"/>
    <property type="molecule type" value="Genomic_DNA"/>
</dbReference>
<sequence>MNKDNGNDQKLIFVSCGQQTTEEKNLGTSVKQLVDSQPGYKAYFAEYVQSLDALAKNILEGLRKCSGLISFIHDRGLVTTQGNKEWGHRSSVWVNQEIAILAYRKQFEGIEIPILVFKDKKVRLEGAMTSLIVNPIPMKSESEILKQIESWLKSTEFPLSSSVNDYRFQSKWEKLSSTSRTVISALLDEGGTNVKESSIKVCLREDYGMSKNEASKAILDAQGEFMNTDLVKLIHN</sequence>
<name>X0W7P5_9ZZZZ</name>
<dbReference type="AlphaFoldDB" id="X0W7P5"/>
<evidence type="ECO:0000313" key="1">
    <source>
        <dbReference type="EMBL" id="GAG19287.1"/>
    </source>
</evidence>
<protein>
    <submittedName>
        <fullName evidence="1">Uncharacterized protein</fullName>
    </submittedName>
</protein>